<comment type="caution">
    <text evidence="1">The sequence shown here is derived from an EMBL/GenBank/DDBJ whole genome shotgun (WGS) entry which is preliminary data.</text>
</comment>
<accession>A0A645BZF6</accession>
<gene>
    <name evidence="1" type="ORF">SDC9_117861</name>
</gene>
<reference evidence="1" key="1">
    <citation type="submission" date="2019-08" db="EMBL/GenBank/DDBJ databases">
        <authorList>
            <person name="Kucharzyk K."/>
            <person name="Murdoch R.W."/>
            <person name="Higgins S."/>
            <person name="Loffler F."/>
        </authorList>
    </citation>
    <scope>NUCLEOTIDE SEQUENCE</scope>
</reference>
<dbReference type="AlphaFoldDB" id="A0A645BZF6"/>
<evidence type="ECO:0000313" key="1">
    <source>
        <dbReference type="EMBL" id="MPM70900.1"/>
    </source>
</evidence>
<organism evidence="1">
    <name type="scientific">bioreactor metagenome</name>
    <dbReference type="NCBI Taxonomy" id="1076179"/>
    <lineage>
        <taxon>unclassified sequences</taxon>
        <taxon>metagenomes</taxon>
        <taxon>ecological metagenomes</taxon>
    </lineage>
</organism>
<sequence length="286" mass="30813">MHAALWGADVIGEGENDLVIAVVILQSHLGHGGIPLARHVDDGLMQGVFVAVDVGNKLPDAPLKVHLMGSFLFRAGIYRTDAKPGIEKRLLPHTGMKGLIVKNGFLKHLGVRLEGDLGAVGVAFSYHGEGLGNRAPGKLHLVYLSVLVDLHLQPFRQGVHHRGAHAMEAAGDLIAAAAEFSAGVEDGKHHLQGGLACLLLDIHRDAPAVVHNRDDISRQNAHRDIVAVPGQRLVDGVVHNFVYQMVQARRGRGADIHARPLPNGLKALQNLYFRSAVLMLYRGHAL</sequence>
<dbReference type="EMBL" id="VSSQ01023772">
    <property type="protein sequence ID" value="MPM70900.1"/>
    <property type="molecule type" value="Genomic_DNA"/>
</dbReference>
<protein>
    <submittedName>
        <fullName evidence="1">Uncharacterized protein</fullName>
    </submittedName>
</protein>
<name>A0A645BZF6_9ZZZZ</name>
<proteinExistence type="predicted"/>